<dbReference type="CDD" id="cd16457">
    <property type="entry name" value="RING-H2_BRAP2"/>
    <property type="match status" value="1"/>
</dbReference>
<dbReference type="InterPro" id="IPR011422">
    <property type="entry name" value="BRAP2/ETP1_RRM"/>
</dbReference>
<sequence>MYALRIHTVFPQPLHTTVASTTSSSSDNPNNLKPAELRGVAHLFRELSHTPTGNTLSNPSARTTLLFVVAVPNYFSPDDFLLFCVSYLTNFTEILFIRNDGVEDRYSVLIRLENQFSANGFYYSFNGKKFKPSEVEVCHMYFVQSVQYTMSAEIATTPPEFAELPTCPVCLERLDYNTSGITSTLCDHSFQCSCVSKYTYLSCLVCRLCQQQDEKPSCAVCGILNNLWVCLICGFVGCGRYEKGHAIGHWSDKHHRFSLGVEKQQIWDYVGERYVHRLNQSKVGGKSVMINSHCNSVGECGTCVCDGGAELDGAFFSSKVEAIVDEYNHLLASQLEIQRKHYESLLTEAKSRRESSVAKAFGKAKFSRTHDLLDKLESYEEEKKAVADRNQELMKEQELLQKMFKAIEERERETLNSREENVIDLQEQINKSDYKIFKREGCKHYHILGEIFCGTTAIGGLENASTQLPVTSEEERQLENDFLNRGVHVHVEKDDVDEVSNTCRREEIGTSGERRRNEPKISKSDKLEACMAQCSSTVSLKNKETELRTLNLKAKLSKIQGKSCNQLEADNPDPYSTIVCLDILNNMKGVSNEVYMKAIKAFKDPNFRVSFVEMPKARKGPILELL</sequence>
<dbReference type="GO" id="GO:0008270">
    <property type="term" value="F:zinc ion binding"/>
    <property type="evidence" value="ECO:0007669"/>
    <property type="project" value="UniProtKB-KW"/>
</dbReference>
<dbReference type="InterPro" id="IPR013083">
    <property type="entry name" value="Znf_RING/FYVE/PHD"/>
</dbReference>
<gene>
    <name evidence="8" type="ORF">Fot_34547</name>
</gene>
<feature type="coiled-coil region" evidence="5">
    <location>
        <begin position="332"/>
        <end position="428"/>
    </location>
</feature>
<dbReference type="SMART" id="SM00290">
    <property type="entry name" value="ZnF_UBP"/>
    <property type="match status" value="1"/>
</dbReference>
<comment type="caution">
    <text evidence="8">The sequence shown here is derived from an EMBL/GenBank/DDBJ whole genome shotgun (WGS) entry which is preliminary data.</text>
</comment>
<dbReference type="PROSITE" id="PS50089">
    <property type="entry name" value="ZF_RING_2"/>
    <property type="match status" value="1"/>
</dbReference>
<feature type="domain" description="RING-type" evidence="6">
    <location>
        <begin position="167"/>
        <end position="207"/>
    </location>
</feature>
<dbReference type="Pfam" id="PF02148">
    <property type="entry name" value="zf-UBP"/>
    <property type="match status" value="1"/>
</dbReference>
<evidence type="ECO:0000313" key="9">
    <source>
        <dbReference type="Proteomes" id="UP001604277"/>
    </source>
</evidence>
<dbReference type="PANTHER" id="PTHR24007">
    <property type="entry name" value="BRCA1-ASSOCIATED PROTEIN"/>
    <property type="match status" value="1"/>
</dbReference>
<organism evidence="8 9">
    <name type="scientific">Forsythia ovata</name>
    <dbReference type="NCBI Taxonomy" id="205694"/>
    <lineage>
        <taxon>Eukaryota</taxon>
        <taxon>Viridiplantae</taxon>
        <taxon>Streptophyta</taxon>
        <taxon>Embryophyta</taxon>
        <taxon>Tracheophyta</taxon>
        <taxon>Spermatophyta</taxon>
        <taxon>Magnoliopsida</taxon>
        <taxon>eudicotyledons</taxon>
        <taxon>Gunneridae</taxon>
        <taxon>Pentapetalae</taxon>
        <taxon>asterids</taxon>
        <taxon>lamiids</taxon>
        <taxon>Lamiales</taxon>
        <taxon>Oleaceae</taxon>
        <taxon>Forsythieae</taxon>
        <taxon>Forsythia</taxon>
    </lineage>
</organism>
<keyword evidence="2 4" id="KW-0863">Zinc-finger</keyword>
<keyword evidence="3" id="KW-0862">Zinc</keyword>
<evidence type="ECO:0000259" key="7">
    <source>
        <dbReference type="PROSITE" id="PS50271"/>
    </source>
</evidence>
<dbReference type="InterPro" id="IPR001841">
    <property type="entry name" value="Znf_RING"/>
</dbReference>
<reference evidence="9" key="1">
    <citation type="submission" date="2024-07" db="EMBL/GenBank/DDBJ databases">
        <title>Two chromosome-level genome assemblies of Korean endemic species Abeliophyllum distichum and Forsythia ovata (Oleaceae).</title>
        <authorList>
            <person name="Jang H."/>
        </authorList>
    </citation>
    <scope>NUCLEOTIDE SEQUENCE [LARGE SCALE GENOMIC DNA]</scope>
</reference>
<dbReference type="FunFam" id="3.30.40.10:FF:000555">
    <property type="entry name" value="Zinc finger (Ubiquitin-hydrolase) domain-containing protein"/>
    <property type="match status" value="1"/>
</dbReference>
<feature type="domain" description="UBP-type" evidence="7">
    <location>
        <begin position="201"/>
        <end position="294"/>
    </location>
</feature>
<evidence type="ECO:0000256" key="4">
    <source>
        <dbReference type="PROSITE-ProRule" id="PRU00502"/>
    </source>
</evidence>
<evidence type="ECO:0000313" key="8">
    <source>
        <dbReference type="EMBL" id="KAL2500699.1"/>
    </source>
</evidence>
<dbReference type="InterPro" id="IPR047243">
    <property type="entry name" value="RING-H2_BRAP2"/>
</dbReference>
<evidence type="ECO:0000256" key="5">
    <source>
        <dbReference type="SAM" id="Coils"/>
    </source>
</evidence>
<dbReference type="Proteomes" id="UP001604277">
    <property type="component" value="Unassembled WGS sequence"/>
</dbReference>
<keyword evidence="1" id="KW-0479">Metal-binding</keyword>
<keyword evidence="9" id="KW-1185">Reference proteome</keyword>
<evidence type="ECO:0000259" key="6">
    <source>
        <dbReference type="PROSITE" id="PS50089"/>
    </source>
</evidence>
<dbReference type="Pfam" id="PF07576">
    <property type="entry name" value="BRAP2"/>
    <property type="match status" value="1"/>
</dbReference>
<evidence type="ECO:0000256" key="1">
    <source>
        <dbReference type="ARBA" id="ARBA00022723"/>
    </source>
</evidence>
<name>A0ABD1SKG6_9LAMI</name>
<accession>A0ABD1SKG6</accession>
<dbReference type="EMBL" id="JBFOLJ010000010">
    <property type="protein sequence ID" value="KAL2500699.1"/>
    <property type="molecule type" value="Genomic_DNA"/>
</dbReference>
<keyword evidence="5" id="KW-0175">Coiled coil</keyword>
<dbReference type="PANTHER" id="PTHR24007:SF10">
    <property type="entry name" value="BRAP2 RING ZNF UBP DOMAIN-CONTAINING PROTEIN 1"/>
    <property type="match status" value="1"/>
</dbReference>
<proteinExistence type="predicted"/>
<dbReference type="SUPFAM" id="SSF57850">
    <property type="entry name" value="RING/U-box"/>
    <property type="match status" value="1"/>
</dbReference>
<protein>
    <submittedName>
        <fullName evidence="8">Zinc finger (Ubiquitin-hydrolase) domain-containing protein</fullName>
    </submittedName>
</protein>
<dbReference type="AlphaFoldDB" id="A0ABD1SKG6"/>
<dbReference type="PROSITE" id="PS50271">
    <property type="entry name" value="ZF_UBP"/>
    <property type="match status" value="1"/>
</dbReference>
<dbReference type="Gene3D" id="3.30.40.10">
    <property type="entry name" value="Zinc/RING finger domain, C3HC4 (zinc finger)"/>
    <property type="match status" value="1"/>
</dbReference>
<evidence type="ECO:0000256" key="3">
    <source>
        <dbReference type="ARBA" id="ARBA00022833"/>
    </source>
</evidence>
<evidence type="ECO:0000256" key="2">
    <source>
        <dbReference type="ARBA" id="ARBA00022771"/>
    </source>
</evidence>
<dbReference type="InterPro" id="IPR001607">
    <property type="entry name" value="Znf_UBP"/>
</dbReference>